<sequence>MEQGTGNREQLIHHLGGAGLVTLGRKKNDSCETRPYIIMDHSSSPDPRRAMARLYTSLIQFFDTILCRPC</sequence>
<evidence type="ECO:0000313" key="2">
    <source>
        <dbReference type="Proteomes" id="UP000003835"/>
    </source>
</evidence>
<gene>
    <name evidence="1" type="ORF">MC7420_7351</name>
</gene>
<dbReference type="HOGENOM" id="CLU_2750812_0_0_3"/>
<reference evidence="1 2" key="1">
    <citation type="submission" date="2008-07" db="EMBL/GenBank/DDBJ databases">
        <authorList>
            <person name="Tandeau de Marsac N."/>
            <person name="Ferriera S."/>
            <person name="Johnson J."/>
            <person name="Kravitz S."/>
            <person name="Beeson K."/>
            <person name="Sutton G."/>
            <person name="Rogers Y.-H."/>
            <person name="Friedman R."/>
            <person name="Frazier M."/>
            <person name="Venter J.C."/>
        </authorList>
    </citation>
    <scope>NUCLEOTIDE SEQUENCE [LARGE SCALE GENOMIC DNA]</scope>
    <source>
        <strain evidence="1 2">PCC 7420</strain>
    </source>
</reference>
<dbReference type="STRING" id="118168.MC7420_7351"/>
<dbReference type="Proteomes" id="UP000003835">
    <property type="component" value="Unassembled WGS sequence"/>
</dbReference>
<evidence type="ECO:0000313" key="1">
    <source>
        <dbReference type="EMBL" id="EDX78698.1"/>
    </source>
</evidence>
<keyword evidence="2" id="KW-1185">Reference proteome</keyword>
<dbReference type="EMBL" id="DS989841">
    <property type="protein sequence ID" value="EDX78698.1"/>
    <property type="molecule type" value="Genomic_DNA"/>
</dbReference>
<accession>B4VHX0</accession>
<dbReference type="AlphaFoldDB" id="B4VHX0"/>
<proteinExistence type="predicted"/>
<organism evidence="1 2">
    <name type="scientific">Coleofasciculus chthonoplastes PCC 7420</name>
    <dbReference type="NCBI Taxonomy" id="118168"/>
    <lineage>
        <taxon>Bacteria</taxon>
        <taxon>Bacillati</taxon>
        <taxon>Cyanobacteriota</taxon>
        <taxon>Cyanophyceae</taxon>
        <taxon>Coleofasciculales</taxon>
        <taxon>Coleofasciculaceae</taxon>
        <taxon>Coleofasciculus</taxon>
    </lineage>
</organism>
<protein>
    <submittedName>
        <fullName evidence="1">Uncharacterized protein</fullName>
    </submittedName>
</protein>
<name>B4VHX0_9CYAN</name>